<dbReference type="EMBL" id="OB795398">
    <property type="protein sequence ID" value="CAD7432185.1"/>
    <property type="molecule type" value="Genomic_DNA"/>
</dbReference>
<accession>A0A7R9HTK6</accession>
<evidence type="ECO:0000313" key="2">
    <source>
        <dbReference type="EMBL" id="CAD7432185.1"/>
    </source>
</evidence>
<feature type="region of interest" description="Disordered" evidence="1">
    <location>
        <begin position="115"/>
        <end position="155"/>
    </location>
</feature>
<reference evidence="2" key="1">
    <citation type="submission" date="2020-11" db="EMBL/GenBank/DDBJ databases">
        <authorList>
            <person name="Tran Van P."/>
        </authorList>
    </citation>
    <scope>NUCLEOTIDE SEQUENCE</scope>
</reference>
<protein>
    <submittedName>
        <fullName evidence="2">Uncharacterized protein</fullName>
    </submittedName>
</protein>
<dbReference type="AlphaFoldDB" id="A0A7R9HTK6"/>
<gene>
    <name evidence="2" type="ORF">TMSB3V08_LOCUS8898</name>
</gene>
<evidence type="ECO:0000256" key="1">
    <source>
        <dbReference type="SAM" id="MobiDB-lite"/>
    </source>
</evidence>
<name>A0A7R9HTK6_9NEOP</name>
<sequence>MNLVCSLDTMLAPAGVQSLRDDPSVFSRDNASTCRFKDQVVQFLQTLVVDLLLPLEHVKNLIYVISLSFSLHSSPSVCLLTHLLPNNHNIACVRSEDYYGDLDLKTIRKSELLAGLQSNGQSRNAPAPKSAASKPRPQASPRPAPQQPRPSDDSA</sequence>
<proteinExistence type="predicted"/>
<organism evidence="2">
    <name type="scientific">Timema monikensis</name>
    <dbReference type="NCBI Taxonomy" id="170555"/>
    <lineage>
        <taxon>Eukaryota</taxon>
        <taxon>Metazoa</taxon>
        <taxon>Ecdysozoa</taxon>
        <taxon>Arthropoda</taxon>
        <taxon>Hexapoda</taxon>
        <taxon>Insecta</taxon>
        <taxon>Pterygota</taxon>
        <taxon>Neoptera</taxon>
        <taxon>Polyneoptera</taxon>
        <taxon>Phasmatodea</taxon>
        <taxon>Timematodea</taxon>
        <taxon>Timematoidea</taxon>
        <taxon>Timematidae</taxon>
        <taxon>Timema</taxon>
    </lineage>
</organism>
<feature type="compositionally biased region" description="Pro residues" evidence="1">
    <location>
        <begin position="138"/>
        <end position="148"/>
    </location>
</feature>
<feature type="compositionally biased region" description="Low complexity" evidence="1">
    <location>
        <begin position="125"/>
        <end position="137"/>
    </location>
</feature>